<evidence type="ECO:0000313" key="2">
    <source>
        <dbReference type="EMBL" id="VAX41439.1"/>
    </source>
</evidence>
<feature type="non-terminal residue" evidence="2">
    <location>
        <position position="192"/>
    </location>
</feature>
<evidence type="ECO:0000256" key="1">
    <source>
        <dbReference type="SAM" id="MobiDB-lite"/>
    </source>
</evidence>
<gene>
    <name evidence="2" type="ORF">MNBD_PLANCTO03-1560</name>
</gene>
<feature type="compositionally biased region" description="Polar residues" evidence="1">
    <location>
        <begin position="27"/>
        <end position="41"/>
    </location>
</feature>
<feature type="region of interest" description="Disordered" evidence="1">
    <location>
        <begin position="26"/>
        <end position="54"/>
    </location>
</feature>
<organism evidence="2">
    <name type="scientific">hydrothermal vent metagenome</name>
    <dbReference type="NCBI Taxonomy" id="652676"/>
    <lineage>
        <taxon>unclassified sequences</taxon>
        <taxon>metagenomes</taxon>
        <taxon>ecological metagenomes</taxon>
    </lineage>
</organism>
<reference evidence="2" key="1">
    <citation type="submission" date="2018-06" db="EMBL/GenBank/DDBJ databases">
        <authorList>
            <person name="Zhirakovskaya E."/>
        </authorList>
    </citation>
    <scope>NUCLEOTIDE SEQUENCE</scope>
</reference>
<accession>A0A3B1DGF6</accession>
<dbReference type="AlphaFoldDB" id="A0A3B1DGF6"/>
<name>A0A3B1DGF6_9ZZZZ</name>
<sequence length="192" mass="21199">MISPLLATAAAVTTLAFGIGADLETAQPATSPHQPATTPALSQPEGPQPGGAVNYAEDVKSIDGLMKALYESTAGPPGQPRDWDRLRNLCHSNMQFLAVREDGEGGALVFVLTVEDYIMHNRTYFEKGGFFESELARRTESFGNITHVWSTFESRRGTADADPYTRGIYSVQLLKDGDRWWILSLSWDMERE</sequence>
<dbReference type="EMBL" id="UOGK01000540">
    <property type="protein sequence ID" value="VAX41439.1"/>
    <property type="molecule type" value="Genomic_DNA"/>
</dbReference>
<protein>
    <recommendedName>
        <fullName evidence="3">DUF4440 domain-containing protein</fullName>
    </recommendedName>
</protein>
<evidence type="ECO:0008006" key="3">
    <source>
        <dbReference type="Google" id="ProtNLM"/>
    </source>
</evidence>
<dbReference type="Gene3D" id="3.10.450.50">
    <property type="match status" value="1"/>
</dbReference>
<proteinExistence type="predicted"/>